<accession>E1SW72</accession>
<dbReference type="HOGENOM" id="CLU_1233509_0_0_6"/>
<dbReference type="AlphaFoldDB" id="E1SW72"/>
<dbReference type="GeneID" id="67181387"/>
<reference evidence="2 3" key="1">
    <citation type="journal article" date="2010" name="Stand. Genomic Sci.">
        <title>Complete genome sequence of Ferrimonas balearica type strain (PAT).</title>
        <authorList>
            <person name="Nolan M."/>
            <person name="Sikorski J."/>
            <person name="Davenport K."/>
            <person name="Lucas S."/>
            <person name="Glavina Del Rio T."/>
            <person name="Tice H."/>
            <person name="Cheng J."/>
            <person name="Goodwin L."/>
            <person name="Pitluck S."/>
            <person name="Liolios K."/>
            <person name="Ivanova N."/>
            <person name="Mavromatis K."/>
            <person name="Ovchinnikova G."/>
            <person name="Pati A."/>
            <person name="Chen A."/>
            <person name="Palaniappan K."/>
            <person name="Land M."/>
            <person name="Hauser L."/>
            <person name="Chang Y."/>
            <person name="Jeffries C."/>
            <person name="Tapia R."/>
            <person name="Brettin T."/>
            <person name="Detter J."/>
            <person name="Han C."/>
            <person name="Yasawong M."/>
            <person name="Rohde M."/>
            <person name="Tindall B."/>
            <person name="Goker M."/>
            <person name="Woyke T."/>
            <person name="Bristow J."/>
            <person name="Eisen J."/>
            <person name="Markowitz V."/>
            <person name="Hugenholtz P."/>
            <person name="Kyrpides N."/>
            <person name="Klenk H."/>
            <person name="Lapidus A."/>
        </authorList>
    </citation>
    <scope>NUCLEOTIDE SEQUENCE [LARGE SCALE GENOMIC DNA]</scope>
    <source>
        <strain evidence="3">DSM 9799 / CCM 4581 / KCTC 23876 / PAT</strain>
    </source>
</reference>
<evidence type="ECO:0000313" key="3">
    <source>
        <dbReference type="Proteomes" id="UP000006683"/>
    </source>
</evidence>
<dbReference type="EMBL" id="CP002209">
    <property type="protein sequence ID" value="ADN75361.1"/>
    <property type="molecule type" value="Genomic_DNA"/>
</dbReference>
<evidence type="ECO:0000313" key="2">
    <source>
        <dbReference type="EMBL" id="ADN75361.1"/>
    </source>
</evidence>
<dbReference type="Proteomes" id="UP000006683">
    <property type="component" value="Chromosome"/>
</dbReference>
<gene>
    <name evidence="2" type="ordered locus">Fbal_1152</name>
</gene>
<evidence type="ECO:0000256" key="1">
    <source>
        <dbReference type="SAM" id="SignalP"/>
    </source>
</evidence>
<dbReference type="STRING" id="550540.Fbal_1152"/>
<protein>
    <recommendedName>
        <fullName evidence="4">DUF3108 domain-containing protein</fullName>
    </recommendedName>
</protein>
<organism evidence="2 3">
    <name type="scientific">Ferrimonas balearica (strain DSM 9799 / CCM 4581 / KCTC 23876 / PAT)</name>
    <dbReference type="NCBI Taxonomy" id="550540"/>
    <lineage>
        <taxon>Bacteria</taxon>
        <taxon>Pseudomonadati</taxon>
        <taxon>Pseudomonadota</taxon>
        <taxon>Gammaproteobacteria</taxon>
        <taxon>Alteromonadales</taxon>
        <taxon>Ferrimonadaceae</taxon>
        <taxon>Ferrimonas</taxon>
    </lineage>
</organism>
<dbReference type="Pfam" id="PF11306">
    <property type="entry name" value="DUF3108"/>
    <property type="match status" value="1"/>
</dbReference>
<dbReference type="InterPro" id="IPR021457">
    <property type="entry name" value="DUF3108"/>
</dbReference>
<evidence type="ECO:0008006" key="4">
    <source>
        <dbReference type="Google" id="ProtNLM"/>
    </source>
</evidence>
<keyword evidence="1" id="KW-0732">Signal</keyword>
<dbReference type="KEGG" id="fbl:Fbal_1152"/>
<proteinExistence type="predicted"/>
<dbReference type="OrthoDB" id="5875477at2"/>
<feature type="signal peptide" evidence="1">
    <location>
        <begin position="1"/>
        <end position="17"/>
    </location>
</feature>
<feature type="chain" id="PRO_5003151985" description="DUF3108 domain-containing protein" evidence="1">
    <location>
        <begin position="18"/>
        <end position="224"/>
    </location>
</feature>
<keyword evidence="3" id="KW-1185">Reference proteome</keyword>
<sequence length="224" mass="25856">MSRRFLLLCLFSPLLHATPVPFEAHYRAYTTGLPCGKGQFSLEQQENGEYQYQASGKICVIGQHIDHLSQFQQVEGELKPGSYHTEFDGWFTHRTLNGSLNDEGRYVVVQNGETLPDSEAFPRAQWEPAQMLRLLGQARDDITLSYTWGDETREYRFDYLGTETLETELGPLLTHKFEQDHPNEARVATFWFAPQLDNLLVKLESSRLGVHWLTVEIRRYQTKG</sequence>
<dbReference type="RefSeq" id="WP_013344667.1">
    <property type="nucleotide sequence ID" value="NC_014541.1"/>
</dbReference>
<name>E1SW72_FERBD</name>